<evidence type="ECO:0000313" key="7">
    <source>
        <dbReference type="Proteomes" id="UP000186309"/>
    </source>
</evidence>
<keyword evidence="2" id="KW-0229">DNA integration</keyword>
<evidence type="ECO:0000259" key="5">
    <source>
        <dbReference type="PROSITE" id="PS51898"/>
    </source>
</evidence>
<evidence type="ECO:0000256" key="4">
    <source>
        <dbReference type="SAM" id="MobiDB-lite"/>
    </source>
</evidence>
<feature type="domain" description="Tyr recombinase" evidence="5">
    <location>
        <begin position="202"/>
        <end position="387"/>
    </location>
</feature>
<feature type="region of interest" description="Disordered" evidence="4">
    <location>
        <begin position="446"/>
        <end position="525"/>
    </location>
</feature>
<sequence length="525" mass="56942">MASLRKRGRAWYYRFTDADGQKVERKGCSDKRATEELARAAESEAAKIKAGLVDPRDLVRREHEARPIGEHITSWGDAIRDKGGTPRHVSMSVSRVRRLVAIVRGAALSDVEYPRTAKRADLPQHEARVAGWLASARLGDLTTESVQKALAALRSQGMSLQSLNHYRAAVRSFAIWCHDTNRTRESVLRGVKTYNAKEDRRHDRRTIAVAELHKLVEAARTGPVVLGMTGPARALCYRLAVASGLRYAELASITPASFDWTADPPTVAVSPAYTKNGEAATMPLPGDLASDLRPLVTSTANDAAVFPLPVDKGAEMLRADLATAGIPYVDASGRFFDFHSLRCQTATLLDAAGVTPRVAQRIMRHSTPGLTDRYTKPRAVDVERAALSLPSLRSPEPFQAALFIQTATGTAGLAHRLAVPSEGPNPTDPVNHWTEGQPISDVFAHHLPTGGDGLGRDLSHPDVLTGSDEQSAMKGSPREKTDLDAKSRLTAASASSDRGGARTHDQRINIPHRLSPTNRSAEDRC</sequence>
<evidence type="ECO:0000256" key="2">
    <source>
        <dbReference type="ARBA" id="ARBA00022908"/>
    </source>
</evidence>
<feature type="compositionally biased region" description="Basic and acidic residues" evidence="4">
    <location>
        <begin position="476"/>
        <end position="487"/>
    </location>
</feature>
<comment type="similarity">
    <text evidence="1">Belongs to the 'phage' integrase family.</text>
</comment>
<name>A0A1U7CWC1_9BACT</name>
<organism evidence="6 7">
    <name type="scientific">Paludisphaera borealis</name>
    <dbReference type="NCBI Taxonomy" id="1387353"/>
    <lineage>
        <taxon>Bacteria</taxon>
        <taxon>Pseudomonadati</taxon>
        <taxon>Planctomycetota</taxon>
        <taxon>Planctomycetia</taxon>
        <taxon>Isosphaerales</taxon>
        <taxon>Isosphaeraceae</taxon>
        <taxon>Paludisphaera</taxon>
    </lineage>
</organism>
<dbReference type="SUPFAM" id="SSF56349">
    <property type="entry name" value="DNA breaking-rejoining enzymes"/>
    <property type="match status" value="1"/>
</dbReference>
<evidence type="ECO:0000256" key="3">
    <source>
        <dbReference type="ARBA" id="ARBA00023172"/>
    </source>
</evidence>
<dbReference type="GO" id="GO:0015074">
    <property type="term" value="P:DNA integration"/>
    <property type="evidence" value="ECO:0007669"/>
    <property type="project" value="UniProtKB-KW"/>
</dbReference>
<dbReference type="InterPro" id="IPR013762">
    <property type="entry name" value="Integrase-like_cat_sf"/>
</dbReference>
<dbReference type="EMBL" id="CP019082">
    <property type="protein sequence ID" value="APW63250.1"/>
    <property type="molecule type" value="Genomic_DNA"/>
</dbReference>
<dbReference type="InterPro" id="IPR050808">
    <property type="entry name" value="Phage_Integrase"/>
</dbReference>
<evidence type="ECO:0000313" key="6">
    <source>
        <dbReference type="EMBL" id="APW63250.1"/>
    </source>
</evidence>
<accession>A0A1U7CWC1</accession>
<dbReference type="KEGG" id="pbor:BSF38_04814"/>
<dbReference type="Proteomes" id="UP000186309">
    <property type="component" value="Chromosome"/>
</dbReference>
<dbReference type="InterPro" id="IPR002104">
    <property type="entry name" value="Integrase_catalytic"/>
</dbReference>
<dbReference type="Gene3D" id="1.10.443.10">
    <property type="entry name" value="Intergrase catalytic core"/>
    <property type="match status" value="1"/>
</dbReference>
<dbReference type="STRING" id="1387353.BSF38_04814"/>
<dbReference type="GO" id="GO:0003677">
    <property type="term" value="F:DNA binding"/>
    <property type="evidence" value="ECO:0007669"/>
    <property type="project" value="InterPro"/>
</dbReference>
<dbReference type="OrthoDB" id="292546at2"/>
<protein>
    <submittedName>
        <fullName evidence="6">Tyrosine recombinase XerC</fullName>
    </submittedName>
</protein>
<dbReference type="PROSITE" id="PS51898">
    <property type="entry name" value="TYR_RECOMBINASE"/>
    <property type="match status" value="1"/>
</dbReference>
<keyword evidence="3" id="KW-0233">DNA recombination</keyword>
<dbReference type="InterPro" id="IPR011010">
    <property type="entry name" value="DNA_brk_join_enz"/>
</dbReference>
<proteinExistence type="inferred from homology"/>
<keyword evidence="7" id="KW-1185">Reference proteome</keyword>
<dbReference type="AlphaFoldDB" id="A0A1U7CWC1"/>
<evidence type="ECO:0000256" key="1">
    <source>
        <dbReference type="ARBA" id="ARBA00008857"/>
    </source>
</evidence>
<dbReference type="GO" id="GO:0006310">
    <property type="term" value="P:DNA recombination"/>
    <property type="evidence" value="ECO:0007669"/>
    <property type="project" value="UniProtKB-KW"/>
</dbReference>
<dbReference type="Pfam" id="PF00589">
    <property type="entry name" value="Phage_integrase"/>
    <property type="match status" value="1"/>
</dbReference>
<reference evidence="7" key="1">
    <citation type="submission" date="2016-12" db="EMBL/GenBank/DDBJ databases">
        <title>Comparative genomics of four Isosphaeraceae planctomycetes: a common pool of plasmids and glycoside hydrolase genes.</title>
        <authorList>
            <person name="Ivanova A."/>
        </authorList>
    </citation>
    <scope>NUCLEOTIDE SEQUENCE [LARGE SCALE GENOMIC DNA]</scope>
    <source>
        <strain evidence="7">PX4</strain>
    </source>
</reference>
<dbReference type="PANTHER" id="PTHR30629:SF2">
    <property type="entry name" value="PROPHAGE INTEGRASE INTS-RELATED"/>
    <property type="match status" value="1"/>
</dbReference>
<dbReference type="PANTHER" id="PTHR30629">
    <property type="entry name" value="PROPHAGE INTEGRASE"/>
    <property type="match status" value="1"/>
</dbReference>
<gene>
    <name evidence="6" type="primary">xerC_3</name>
    <name evidence="6" type="ORF">BSF38_04814</name>
</gene>